<organism evidence="2 3">
    <name type="scientific">Folsomia candida</name>
    <name type="common">Springtail</name>
    <dbReference type="NCBI Taxonomy" id="158441"/>
    <lineage>
        <taxon>Eukaryota</taxon>
        <taxon>Metazoa</taxon>
        <taxon>Ecdysozoa</taxon>
        <taxon>Arthropoda</taxon>
        <taxon>Hexapoda</taxon>
        <taxon>Collembola</taxon>
        <taxon>Entomobryomorpha</taxon>
        <taxon>Isotomoidea</taxon>
        <taxon>Isotomidae</taxon>
        <taxon>Proisotominae</taxon>
        <taxon>Folsomia</taxon>
    </lineage>
</organism>
<feature type="signal peptide" evidence="1">
    <location>
        <begin position="1"/>
        <end position="20"/>
    </location>
</feature>
<reference evidence="2 3" key="1">
    <citation type="submission" date="2015-12" db="EMBL/GenBank/DDBJ databases">
        <title>The genome of Folsomia candida.</title>
        <authorList>
            <person name="Faddeeva A."/>
            <person name="Derks M.F."/>
            <person name="Anvar Y."/>
            <person name="Smit S."/>
            <person name="Van Straalen N."/>
            <person name="Roelofs D."/>
        </authorList>
    </citation>
    <scope>NUCLEOTIDE SEQUENCE [LARGE SCALE GENOMIC DNA]</scope>
    <source>
        <strain evidence="2 3">VU population</strain>
        <tissue evidence="2">Whole body</tissue>
    </source>
</reference>
<proteinExistence type="predicted"/>
<dbReference type="InterPro" id="IPR015915">
    <property type="entry name" value="Kelch-typ_b-propeller"/>
</dbReference>
<evidence type="ECO:0008006" key="4">
    <source>
        <dbReference type="Google" id="ProtNLM"/>
    </source>
</evidence>
<gene>
    <name evidence="2" type="ORF">Fcan01_24979</name>
</gene>
<accession>A0A226D5N2</accession>
<dbReference type="Proteomes" id="UP000198287">
    <property type="component" value="Unassembled WGS sequence"/>
</dbReference>
<evidence type="ECO:0000256" key="1">
    <source>
        <dbReference type="SAM" id="SignalP"/>
    </source>
</evidence>
<dbReference type="AlphaFoldDB" id="A0A226D5N2"/>
<comment type="caution">
    <text evidence="2">The sequence shown here is derived from an EMBL/GenBank/DDBJ whole genome shotgun (WGS) entry which is preliminary data.</text>
</comment>
<dbReference type="InterPro" id="IPR011043">
    <property type="entry name" value="Gal_Oxase/kelch_b-propeller"/>
</dbReference>
<keyword evidence="3" id="KW-1185">Reference proteome</keyword>
<dbReference type="SUPFAM" id="SSF50965">
    <property type="entry name" value="Galactose oxidase, central domain"/>
    <property type="match status" value="2"/>
</dbReference>
<protein>
    <recommendedName>
        <fullName evidence="4">Kelch repeat protein</fullName>
    </recommendedName>
</protein>
<dbReference type="EMBL" id="LNIX01000034">
    <property type="protein sequence ID" value="OXA40380.1"/>
    <property type="molecule type" value="Genomic_DNA"/>
</dbReference>
<dbReference type="OrthoDB" id="432528at2759"/>
<sequence length="327" mass="35921">MSFNLLPLFLFFLLLPFSSSQLLTTECGARFASGRYATTAIYDGADSIYIIGGIPYGEYEISKYSITSDEIAVVAQLPSNRASGTMSIDTQGSIYYHGGVQNGQYGRDSIFKYIPGNINPVRAIGVIPWNNFNSIAFPSWENPNNIFILGGALYKEIIVLFNQTSSTSVYAGGLLPTEYNLQAGVSDGAGSAYLFVNVEGGIPSVVKFNMTSFQVEAEVPILEGFSFTGTPHSVWDGRNAWVVGGYGNWTNGPRPDSILKFDPESMQSEIVLVENFPVSAENVTYLSNTNPVWVESNNRIYFFGGYTRDSPGSNQIIHDKIWYIQLP</sequence>
<name>A0A226D5N2_FOLCA</name>
<feature type="chain" id="PRO_5012307861" description="Kelch repeat protein" evidence="1">
    <location>
        <begin position="21"/>
        <end position="327"/>
    </location>
</feature>
<evidence type="ECO:0000313" key="3">
    <source>
        <dbReference type="Proteomes" id="UP000198287"/>
    </source>
</evidence>
<evidence type="ECO:0000313" key="2">
    <source>
        <dbReference type="EMBL" id="OXA40380.1"/>
    </source>
</evidence>
<keyword evidence="1" id="KW-0732">Signal</keyword>
<dbReference type="Gene3D" id="2.120.10.80">
    <property type="entry name" value="Kelch-type beta propeller"/>
    <property type="match status" value="1"/>
</dbReference>